<keyword evidence="2" id="KW-1185">Reference proteome</keyword>
<sequence length="492" mass="54073">MTLEGSSSKTMTDVERVLTWADAKKLSEATANAVISLGFDSMEALALLEGEDLQKTKIPIGQQKLLLKSIRQSFKAETENAPKSSNGGLPACPTIEDACAPEVTDIQDGGNNNKNNPTSGLTDTCVGNVLNQLQQQQSASGVINQGSACFNNIQSWQDPQIFIKSLGNNKTNSNYLDIVDFVMLSGVNIGDNDERIVSESGSGQLILKSGPTKPKLESLNVSQWSMANLAILYKLLEEGHLVQNNILDYLSYATRTYQLFLSHDVTSVFFYDREYRRLQNLHKFRWGTDVPHIQTVFLKSKGSNSNKFSKPPVSTSKGFKPFSSHTAGGKEICKKFNSRLGCSLSGCKFEHVCNVPGCGQRHSGSGHQSSFPKKRIGPVKPLRDLHLDAWVTELKYDFDKEYLLHGIEFGFDIVTSAANELPSGIVGKNHPSASPNNPLYEKAHLQILNEIECGNYVFAEKTPRIISPLAVIPKPDGESVLFMTVVDQRGLQ</sequence>
<evidence type="ECO:0000313" key="1">
    <source>
        <dbReference type="EMBL" id="CAG2189509.1"/>
    </source>
</evidence>
<dbReference type="OrthoDB" id="10060908at2759"/>
<name>A0A8S3Q0S5_MYTED</name>
<dbReference type="Proteomes" id="UP000683360">
    <property type="component" value="Unassembled WGS sequence"/>
</dbReference>
<comment type="caution">
    <text evidence="1">The sequence shown here is derived from an EMBL/GenBank/DDBJ whole genome shotgun (WGS) entry which is preliminary data.</text>
</comment>
<dbReference type="EMBL" id="CAJPWZ010000295">
    <property type="protein sequence ID" value="CAG2189509.1"/>
    <property type="molecule type" value="Genomic_DNA"/>
</dbReference>
<reference evidence="1" key="1">
    <citation type="submission" date="2021-03" db="EMBL/GenBank/DDBJ databases">
        <authorList>
            <person name="Bekaert M."/>
        </authorList>
    </citation>
    <scope>NUCLEOTIDE SEQUENCE</scope>
</reference>
<gene>
    <name evidence="1" type="ORF">MEDL_4863</name>
</gene>
<accession>A0A8S3Q0S5</accession>
<dbReference type="AlphaFoldDB" id="A0A8S3Q0S5"/>
<protein>
    <recommendedName>
        <fullName evidence="3">C3H1-type domain-containing protein</fullName>
    </recommendedName>
</protein>
<evidence type="ECO:0008006" key="3">
    <source>
        <dbReference type="Google" id="ProtNLM"/>
    </source>
</evidence>
<organism evidence="1 2">
    <name type="scientific">Mytilus edulis</name>
    <name type="common">Blue mussel</name>
    <dbReference type="NCBI Taxonomy" id="6550"/>
    <lineage>
        <taxon>Eukaryota</taxon>
        <taxon>Metazoa</taxon>
        <taxon>Spiralia</taxon>
        <taxon>Lophotrochozoa</taxon>
        <taxon>Mollusca</taxon>
        <taxon>Bivalvia</taxon>
        <taxon>Autobranchia</taxon>
        <taxon>Pteriomorphia</taxon>
        <taxon>Mytilida</taxon>
        <taxon>Mytiloidea</taxon>
        <taxon>Mytilidae</taxon>
        <taxon>Mytilinae</taxon>
        <taxon>Mytilus</taxon>
    </lineage>
</organism>
<proteinExistence type="predicted"/>
<evidence type="ECO:0000313" key="2">
    <source>
        <dbReference type="Proteomes" id="UP000683360"/>
    </source>
</evidence>